<dbReference type="Proteomes" id="UP000215914">
    <property type="component" value="Unassembled WGS sequence"/>
</dbReference>
<feature type="region of interest" description="Disordered" evidence="2">
    <location>
        <begin position="132"/>
        <end position="184"/>
    </location>
</feature>
<evidence type="ECO:0000313" key="4">
    <source>
        <dbReference type="Proteomes" id="UP000215914"/>
    </source>
</evidence>
<feature type="compositionally biased region" description="Basic and acidic residues" evidence="2">
    <location>
        <begin position="282"/>
        <end position="291"/>
    </location>
</feature>
<evidence type="ECO:0000313" key="3">
    <source>
        <dbReference type="EMBL" id="KAF5767415.1"/>
    </source>
</evidence>
<name>A0A9K3E5I4_HELAN</name>
<feature type="region of interest" description="Disordered" evidence="2">
    <location>
        <begin position="737"/>
        <end position="756"/>
    </location>
</feature>
<dbReference type="Gramene" id="mRNA:HanXRQr2_Chr14g0624101">
    <property type="protein sequence ID" value="mRNA:HanXRQr2_Chr14g0624101"/>
    <property type="gene ID" value="HanXRQr2_Chr14g0624101"/>
</dbReference>
<accession>A0A9K3E5I4</accession>
<sequence>MMLTRRNKNSRPVVREKSGEDAPAWRMFAPDFRGTVETVVCADGEEDHNAIIRSNFRVPNEAALAVELPPGKGDLGALGDPEAKGVPKRQTVKGVRFRQKKIKEVTVVPHLLIPLRVWVQLRGRVLVLRRSRQKRRPRGGGGGTAAGPPVIGEKRRTEQKVAGGAETKRRRLVTKRSAPTQKKPAVVVELQDEDVSIFDALGSPPRATDAGATEVPSTPPAKVVLESTVRTEGTAENAATQIFDTVDSSNNLISPNEGENLSVRFADTGKQHSAAEPQKTGAETRQHDAEPQKSPVDKGTGSSAGGAGYDGPPIQPGKSELEYYYRTYTQGRSTVYHRPPWTVMQGDDISNDPSACKEILGGLGTPFEVERARAAPRELRINQLSTMLVGSSIVANAILEDYKVLGRREEEAARMRAEAEKLVQAARAGAEQLEKDKAAFEKQKQTSEWAATAQLKQVRTLAKLLADERKSWNEKMSNERKKWNESWAKQNDILFHARQELTNAKAANVTLSQEKAAAEAISVKALQAKADALKALEEAKEAGARAAKALEEAEERESRSSKALEEAHAERIRLDKVVASLQAEVQAREVAVTDLTAHVSVAEKRADAAVEAKDALVSSFNQLEADREWLRAHGIARIVEAIMNAPETAAGLDLVRDHARDAGFKAGYNRCIGDINVLSAGGYTDKRSGFHGVGTESLLKAAEVSFYDTPLACVGELDDCLEAADYVDRLRMLYPDAEEEEPAGGAGGDAGTSGTK</sequence>
<keyword evidence="1" id="KW-0175">Coiled coil</keyword>
<dbReference type="EMBL" id="MNCJ02000329">
    <property type="protein sequence ID" value="KAF5767415.1"/>
    <property type="molecule type" value="Genomic_DNA"/>
</dbReference>
<organism evidence="3 4">
    <name type="scientific">Helianthus annuus</name>
    <name type="common">Common sunflower</name>
    <dbReference type="NCBI Taxonomy" id="4232"/>
    <lineage>
        <taxon>Eukaryota</taxon>
        <taxon>Viridiplantae</taxon>
        <taxon>Streptophyta</taxon>
        <taxon>Embryophyta</taxon>
        <taxon>Tracheophyta</taxon>
        <taxon>Spermatophyta</taxon>
        <taxon>Magnoliopsida</taxon>
        <taxon>eudicotyledons</taxon>
        <taxon>Gunneridae</taxon>
        <taxon>Pentapetalae</taxon>
        <taxon>asterids</taxon>
        <taxon>campanulids</taxon>
        <taxon>Asterales</taxon>
        <taxon>Asteraceae</taxon>
        <taxon>Asteroideae</taxon>
        <taxon>Heliantheae alliance</taxon>
        <taxon>Heliantheae</taxon>
        <taxon>Helianthus</taxon>
    </lineage>
</organism>
<keyword evidence="4" id="KW-1185">Reference proteome</keyword>
<feature type="coiled-coil region" evidence="1">
    <location>
        <begin position="405"/>
        <end position="450"/>
    </location>
</feature>
<dbReference type="PANTHER" id="PTHR43941">
    <property type="entry name" value="STRUCTURAL MAINTENANCE OF CHROMOSOMES PROTEIN 2"/>
    <property type="match status" value="1"/>
</dbReference>
<evidence type="ECO:0000256" key="1">
    <source>
        <dbReference type="SAM" id="Coils"/>
    </source>
</evidence>
<feature type="coiled-coil region" evidence="1">
    <location>
        <begin position="533"/>
        <end position="584"/>
    </location>
</feature>
<feature type="compositionally biased region" description="Gly residues" evidence="2">
    <location>
        <begin position="744"/>
        <end position="756"/>
    </location>
</feature>
<reference evidence="3" key="1">
    <citation type="journal article" date="2017" name="Nature">
        <title>The sunflower genome provides insights into oil metabolism, flowering and Asterid evolution.</title>
        <authorList>
            <person name="Badouin H."/>
            <person name="Gouzy J."/>
            <person name="Grassa C.J."/>
            <person name="Murat F."/>
            <person name="Staton S.E."/>
            <person name="Cottret L."/>
            <person name="Lelandais-Briere C."/>
            <person name="Owens G.L."/>
            <person name="Carrere S."/>
            <person name="Mayjonade B."/>
            <person name="Legrand L."/>
            <person name="Gill N."/>
            <person name="Kane N.C."/>
            <person name="Bowers J.E."/>
            <person name="Hubner S."/>
            <person name="Bellec A."/>
            <person name="Berard A."/>
            <person name="Berges H."/>
            <person name="Blanchet N."/>
            <person name="Boniface M.C."/>
            <person name="Brunel D."/>
            <person name="Catrice O."/>
            <person name="Chaidir N."/>
            <person name="Claudel C."/>
            <person name="Donnadieu C."/>
            <person name="Faraut T."/>
            <person name="Fievet G."/>
            <person name="Helmstetter N."/>
            <person name="King M."/>
            <person name="Knapp S.J."/>
            <person name="Lai Z."/>
            <person name="Le Paslier M.C."/>
            <person name="Lippi Y."/>
            <person name="Lorenzon L."/>
            <person name="Mandel J.R."/>
            <person name="Marage G."/>
            <person name="Marchand G."/>
            <person name="Marquand E."/>
            <person name="Bret-Mestries E."/>
            <person name="Morien E."/>
            <person name="Nambeesan S."/>
            <person name="Nguyen T."/>
            <person name="Pegot-Espagnet P."/>
            <person name="Pouilly N."/>
            <person name="Raftis F."/>
            <person name="Sallet E."/>
            <person name="Schiex T."/>
            <person name="Thomas J."/>
            <person name="Vandecasteele C."/>
            <person name="Vares D."/>
            <person name="Vear F."/>
            <person name="Vautrin S."/>
            <person name="Crespi M."/>
            <person name="Mangin B."/>
            <person name="Burke J.M."/>
            <person name="Salse J."/>
            <person name="Munos S."/>
            <person name="Vincourt P."/>
            <person name="Rieseberg L.H."/>
            <person name="Langlade N.B."/>
        </authorList>
    </citation>
    <scope>NUCLEOTIDE SEQUENCE</scope>
    <source>
        <tissue evidence="3">Leaves</tissue>
    </source>
</reference>
<gene>
    <name evidence="3" type="ORF">HanXRQr2_Chr14g0624101</name>
</gene>
<feature type="region of interest" description="Disordered" evidence="2">
    <location>
        <begin position="1"/>
        <end position="20"/>
    </location>
</feature>
<comment type="caution">
    <text evidence="3">The sequence shown here is derived from an EMBL/GenBank/DDBJ whole genome shotgun (WGS) entry which is preliminary data.</text>
</comment>
<dbReference type="AlphaFoldDB" id="A0A9K3E5I4"/>
<dbReference type="PANTHER" id="PTHR43941:SF4">
    <property type="entry name" value="AH_BAR DOMAIN SUPERFAMILY PROTEIN"/>
    <property type="match status" value="1"/>
</dbReference>
<feature type="region of interest" description="Disordered" evidence="2">
    <location>
        <begin position="269"/>
        <end position="315"/>
    </location>
</feature>
<evidence type="ECO:0000256" key="2">
    <source>
        <dbReference type="SAM" id="MobiDB-lite"/>
    </source>
</evidence>
<reference evidence="3" key="2">
    <citation type="submission" date="2020-06" db="EMBL/GenBank/DDBJ databases">
        <title>Helianthus annuus Genome sequencing and assembly Release 2.</title>
        <authorList>
            <person name="Gouzy J."/>
            <person name="Langlade N."/>
            <person name="Munos S."/>
        </authorList>
    </citation>
    <scope>NUCLEOTIDE SEQUENCE</scope>
    <source>
        <tissue evidence="3">Leaves</tissue>
    </source>
</reference>
<proteinExistence type="predicted"/>
<protein>
    <submittedName>
        <fullName evidence="3">Uncharacterized protein</fullName>
    </submittedName>
</protein>